<organism evidence="4 5">
    <name type="scientific">Candidatus Synechococcus calcipolaris G9</name>
    <dbReference type="NCBI Taxonomy" id="1497997"/>
    <lineage>
        <taxon>Bacteria</taxon>
        <taxon>Bacillati</taxon>
        <taxon>Cyanobacteriota</taxon>
        <taxon>Cyanophyceae</taxon>
        <taxon>Synechococcales</taxon>
        <taxon>Synechococcaceae</taxon>
        <taxon>Synechococcus</taxon>
    </lineage>
</organism>
<dbReference type="Gene3D" id="3.40.630.30">
    <property type="match status" value="1"/>
</dbReference>
<gene>
    <name evidence="4" type="ORF">L3556_05885</name>
</gene>
<dbReference type="SUPFAM" id="SSF55729">
    <property type="entry name" value="Acyl-CoA N-acyltransferases (Nat)"/>
    <property type="match status" value="1"/>
</dbReference>
<dbReference type="Proteomes" id="UP001154265">
    <property type="component" value="Unassembled WGS sequence"/>
</dbReference>
<proteinExistence type="predicted"/>
<dbReference type="InterPro" id="IPR050680">
    <property type="entry name" value="YpeA/RimI_acetyltransf"/>
</dbReference>
<dbReference type="PANTHER" id="PTHR43420">
    <property type="entry name" value="ACETYLTRANSFERASE"/>
    <property type="match status" value="1"/>
</dbReference>
<dbReference type="PROSITE" id="PS51186">
    <property type="entry name" value="GNAT"/>
    <property type="match status" value="1"/>
</dbReference>
<sequence length="186" mass="21828">MTCTEPPQKLPRVAYSIQRANLEHLSSIAELIALCFYPPEHWLHWFRRLLQLGIYNDLCLRYHHSIEHSIYFMVLAPIQDRLKLLGSLEVSQRLLPGRGKSHPYLSNLAVHPDYRRQGIGRALLLAAEDWLKEQRCDRVYLHVLAMNHPARFLYHQLGYSQESTIPAWFFPDKLLLSKFLRSSPRS</sequence>
<keyword evidence="5" id="KW-1185">Reference proteome</keyword>
<dbReference type="RefSeq" id="WP_277866375.1">
    <property type="nucleotide sequence ID" value="NZ_JAKKUT010000002.1"/>
</dbReference>
<protein>
    <submittedName>
        <fullName evidence="4">GNAT family N-acetyltransferase</fullName>
    </submittedName>
</protein>
<accession>A0ABT6EXE4</accession>
<feature type="domain" description="N-acetyltransferase" evidence="3">
    <location>
        <begin position="15"/>
        <end position="181"/>
    </location>
</feature>
<name>A0ABT6EXE4_9SYNE</name>
<reference evidence="4" key="1">
    <citation type="journal article" date="2022" name="Genome Biol. Evol.">
        <title>A New Gene Family Diagnostic for Intracellular Biomineralization of Amorphous Ca Carbonates by Cyanobacteria.</title>
        <authorList>
            <person name="Benzerara K."/>
            <person name="Duprat E."/>
            <person name="Bitard-Feildel T."/>
            <person name="Caumes G."/>
            <person name="Cassier-Chauvat C."/>
            <person name="Chauvat F."/>
            <person name="Dezi M."/>
            <person name="Diop S.I."/>
            <person name="Gaschignard G."/>
            <person name="Gorgen S."/>
            <person name="Gugger M."/>
            <person name="Lopez-Garcia P."/>
            <person name="Millet M."/>
            <person name="Skouri-Panet F."/>
            <person name="Moreira D."/>
            <person name="Callebaut I."/>
        </authorList>
    </citation>
    <scope>NUCLEOTIDE SEQUENCE</scope>
    <source>
        <strain evidence="4">G9</strain>
    </source>
</reference>
<dbReference type="Pfam" id="PF00583">
    <property type="entry name" value="Acetyltransf_1"/>
    <property type="match status" value="1"/>
</dbReference>
<dbReference type="CDD" id="cd04301">
    <property type="entry name" value="NAT_SF"/>
    <property type="match status" value="1"/>
</dbReference>
<reference evidence="4" key="2">
    <citation type="submission" date="2022-01" db="EMBL/GenBank/DDBJ databases">
        <authorList>
            <person name="Zivanovic Y."/>
            <person name="Moreira D."/>
            <person name="Lopez-Garcia P."/>
        </authorList>
    </citation>
    <scope>NUCLEOTIDE SEQUENCE</scope>
    <source>
        <strain evidence="4">G9</strain>
    </source>
</reference>
<comment type="caution">
    <text evidence="4">The sequence shown here is derived from an EMBL/GenBank/DDBJ whole genome shotgun (WGS) entry which is preliminary data.</text>
</comment>
<evidence type="ECO:0000259" key="3">
    <source>
        <dbReference type="PROSITE" id="PS51186"/>
    </source>
</evidence>
<evidence type="ECO:0000313" key="5">
    <source>
        <dbReference type="Proteomes" id="UP001154265"/>
    </source>
</evidence>
<keyword evidence="2" id="KW-0012">Acyltransferase</keyword>
<evidence type="ECO:0000256" key="2">
    <source>
        <dbReference type="ARBA" id="ARBA00023315"/>
    </source>
</evidence>
<dbReference type="InterPro" id="IPR000182">
    <property type="entry name" value="GNAT_dom"/>
</dbReference>
<evidence type="ECO:0000256" key="1">
    <source>
        <dbReference type="ARBA" id="ARBA00022679"/>
    </source>
</evidence>
<dbReference type="EMBL" id="JAKKUT010000002">
    <property type="protein sequence ID" value="MDG2990464.1"/>
    <property type="molecule type" value="Genomic_DNA"/>
</dbReference>
<evidence type="ECO:0000313" key="4">
    <source>
        <dbReference type="EMBL" id="MDG2990464.1"/>
    </source>
</evidence>
<dbReference type="InterPro" id="IPR016181">
    <property type="entry name" value="Acyl_CoA_acyltransferase"/>
</dbReference>
<dbReference type="PANTHER" id="PTHR43420:SF12">
    <property type="entry name" value="N-ACETYLTRANSFERASE DOMAIN-CONTAINING PROTEIN"/>
    <property type="match status" value="1"/>
</dbReference>
<keyword evidence="1" id="KW-0808">Transferase</keyword>